<dbReference type="PANTHER" id="PTHR45772:SF9">
    <property type="entry name" value="CONSERVED COMPONENT OF ABC TRANSPORTER FOR NATURAL AMINO ACIDS"/>
    <property type="match status" value="1"/>
</dbReference>
<accession>A0A381S6Y3</accession>
<dbReference type="FunFam" id="3.40.50.300:FF:000421">
    <property type="entry name" value="Branched-chain amino acid ABC transporter ATP-binding protein"/>
    <property type="match status" value="1"/>
</dbReference>
<reference evidence="5" key="1">
    <citation type="submission" date="2018-05" db="EMBL/GenBank/DDBJ databases">
        <authorList>
            <person name="Lanie J.A."/>
            <person name="Ng W.-L."/>
            <person name="Kazmierczak K.M."/>
            <person name="Andrzejewski T.M."/>
            <person name="Davidsen T.M."/>
            <person name="Wayne K.J."/>
            <person name="Tettelin H."/>
            <person name="Glass J.I."/>
            <person name="Rusch D."/>
            <person name="Podicherti R."/>
            <person name="Tsui H.-C.T."/>
            <person name="Winkler M.E."/>
        </authorList>
    </citation>
    <scope>NUCLEOTIDE SEQUENCE</scope>
</reference>
<dbReference type="Pfam" id="PF00005">
    <property type="entry name" value="ABC_tran"/>
    <property type="match status" value="1"/>
</dbReference>
<evidence type="ECO:0000256" key="3">
    <source>
        <dbReference type="ARBA" id="ARBA00022840"/>
    </source>
</evidence>
<dbReference type="InterPro" id="IPR051120">
    <property type="entry name" value="ABC_AA/LPS_Transport"/>
</dbReference>
<keyword evidence="2" id="KW-0547">Nucleotide-binding</keyword>
<dbReference type="InterPro" id="IPR017871">
    <property type="entry name" value="ABC_transporter-like_CS"/>
</dbReference>
<dbReference type="Gene3D" id="3.40.50.300">
    <property type="entry name" value="P-loop containing nucleotide triphosphate hydrolases"/>
    <property type="match status" value="1"/>
</dbReference>
<dbReference type="InterPro" id="IPR032823">
    <property type="entry name" value="BCA_ABC_TP_C"/>
</dbReference>
<dbReference type="Pfam" id="PF12399">
    <property type="entry name" value="BCA_ABC_TP_C"/>
    <property type="match status" value="1"/>
</dbReference>
<keyword evidence="1" id="KW-0813">Transport</keyword>
<dbReference type="CDD" id="cd03219">
    <property type="entry name" value="ABC_Mj1267_LivG_branched"/>
    <property type="match status" value="1"/>
</dbReference>
<dbReference type="EMBL" id="UINC01002745">
    <property type="protein sequence ID" value="SUZ99862.1"/>
    <property type="molecule type" value="Genomic_DNA"/>
</dbReference>
<organism evidence="5">
    <name type="scientific">marine metagenome</name>
    <dbReference type="NCBI Taxonomy" id="408172"/>
    <lineage>
        <taxon>unclassified sequences</taxon>
        <taxon>metagenomes</taxon>
        <taxon>ecological metagenomes</taxon>
    </lineage>
</organism>
<dbReference type="SUPFAM" id="SSF52540">
    <property type="entry name" value="P-loop containing nucleoside triphosphate hydrolases"/>
    <property type="match status" value="1"/>
</dbReference>
<dbReference type="InterPro" id="IPR003593">
    <property type="entry name" value="AAA+_ATPase"/>
</dbReference>
<dbReference type="AlphaFoldDB" id="A0A381S6Y3"/>
<dbReference type="GO" id="GO:0005886">
    <property type="term" value="C:plasma membrane"/>
    <property type="evidence" value="ECO:0007669"/>
    <property type="project" value="TreeGrafter"/>
</dbReference>
<keyword evidence="3" id="KW-0067">ATP-binding</keyword>
<evidence type="ECO:0000313" key="5">
    <source>
        <dbReference type="EMBL" id="SUZ99862.1"/>
    </source>
</evidence>
<dbReference type="InterPro" id="IPR003439">
    <property type="entry name" value="ABC_transporter-like_ATP-bd"/>
</dbReference>
<dbReference type="PANTHER" id="PTHR45772">
    <property type="entry name" value="CONSERVED COMPONENT OF ABC TRANSPORTER FOR NATURAL AMINO ACIDS-RELATED"/>
    <property type="match status" value="1"/>
</dbReference>
<dbReference type="GO" id="GO:0016887">
    <property type="term" value="F:ATP hydrolysis activity"/>
    <property type="evidence" value="ECO:0007669"/>
    <property type="project" value="InterPro"/>
</dbReference>
<proteinExistence type="predicted"/>
<evidence type="ECO:0000256" key="2">
    <source>
        <dbReference type="ARBA" id="ARBA00022741"/>
    </source>
</evidence>
<dbReference type="PROSITE" id="PS50893">
    <property type="entry name" value="ABC_TRANSPORTER_2"/>
    <property type="match status" value="1"/>
</dbReference>
<protein>
    <recommendedName>
        <fullName evidence="4">ABC transporter domain-containing protein</fullName>
    </recommendedName>
</protein>
<evidence type="ECO:0000259" key="4">
    <source>
        <dbReference type="PROSITE" id="PS50893"/>
    </source>
</evidence>
<gene>
    <name evidence="5" type="ORF">METZ01_LOCUS52716</name>
</gene>
<feature type="domain" description="ABC transporter" evidence="4">
    <location>
        <begin position="2"/>
        <end position="250"/>
    </location>
</feature>
<evidence type="ECO:0000256" key="1">
    <source>
        <dbReference type="ARBA" id="ARBA00022448"/>
    </source>
</evidence>
<sequence length="257" mass="27845">MLTVDNLSKHFGGVAAVNDCSFSIQEHSITGLIGPNGAGKTTTFNMIAGAMKPDSGRIIFNNVDITAKPAHKLFHLGVMRTFQIAQEFSAMTVLENLMAVPGDQPGENLALALFATRAVSRREKEIQQRALEVLDFLRLSDLLHELAGNLSGGQKKLLELGRAMMAEPQIILLDEPGAGVNPTLLGDLADMIERLNRERGYTFCIIEHNMDMIARLCNPVIVMAEGSVLTEGTMSTVRADPRVLDAYLGGDAVPDEN</sequence>
<name>A0A381S6Y3_9ZZZZ</name>
<dbReference type="InterPro" id="IPR027417">
    <property type="entry name" value="P-loop_NTPase"/>
</dbReference>
<dbReference type="PROSITE" id="PS00211">
    <property type="entry name" value="ABC_TRANSPORTER_1"/>
    <property type="match status" value="1"/>
</dbReference>
<dbReference type="GO" id="GO:0005524">
    <property type="term" value="F:ATP binding"/>
    <property type="evidence" value="ECO:0007669"/>
    <property type="project" value="UniProtKB-KW"/>
</dbReference>
<dbReference type="SMART" id="SM00382">
    <property type="entry name" value="AAA"/>
    <property type="match status" value="1"/>
</dbReference>